<keyword evidence="1" id="KW-0175">Coiled coil</keyword>
<reference evidence="3" key="1">
    <citation type="journal article" date="2020" name="Nature">
        <title>Giant virus diversity and host interactions through global metagenomics.</title>
        <authorList>
            <person name="Schulz F."/>
            <person name="Roux S."/>
            <person name="Paez-Espino D."/>
            <person name="Jungbluth S."/>
            <person name="Walsh D.A."/>
            <person name="Denef V.J."/>
            <person name="McMahon K.D."/>
            <person name="Konstantinidis K.T."/>
            <person name="Eloe-Fadrosh E.A."/>
            <person name="Kyrpides N.C."/>
            <person name="Woyke T."/>
        </authorList>
    </citation>
    <scope>NUCLEOTIDE SEQUENCE</scope>
    <source>
        <strain evidence="3">GVMAG-S-3300013014-104</strain>
    </source>
</reference>
<evidence type="ECO:0000256" key="2">
    <source>
        <dbReference type="SAM" id="Phobius"/>
    </source>
</evidence>
<proteinExistence type="predicted"/>
<name>A0A6C0KS44_9ZZZZ</name>
<keyword evidence="2" id="KW-0472">Membrane</keyword>
<evidence type="ECO:0000256" key="1">
    <source>
        <dbReference type="SAM" id="Coils"/>
    </source>
</evidence>
<sequence>MDNLLDNNELDINSLNSNNNDIINDIINDNVVLKVNDIPLQDNDILSKIEDITNQPNDMYFTYKPKLFLENYISLNQECDYQSEDENLLNLKDKKNMAPFQKLEFKDVEYKINQAYSDINHKYSSALDILASYLKGHKIIYMEAKYYCEIHLNIYMMPSILFSTIATVLSSYVSNYYWGPVFISALNGMIAFLLAIVNYLKLDAASEAHKISSHQYDKLQNTVEFLSGSVLLFRYNDLQKQEYELEQLKEKQQNLIEQVKNIKTELNKFDFTKKLNNHDVRSNLEFNFKTLQDERNTLLEDIDKLEAVIKVNKTKIDTATSEIEKEMKQKLDDVEKKIAEIKETNQFIIPRTIRMRYPVIYNTNIFSVIKRIGDQRKKIITDLTNVKNEIRYFTHLKYIYETESTCNINSNKINIIARIVIKLFKKKDN</sequence>
<dbReference type="Gene3D" id="1.10.287.1490">
    <property type="match status" value="1"/>
</dbReference>
<organism evidence="3">
    <name type="scientific">viral metagenome</name>
    <dbReference type="NCBI Taxonomy" id="1070528"/>
    <lineage>
        <taxon>unclassified sequences</taxon>
        <taxon>metagenomes</taxon>
        <taxon>organismal metagenomes</taxon>
    </lineage>
</organism>
<dbReference type="AlphaFoldDB" id="A0A6C0KS44"/>
<feature type="coiled-coil region" evidence="1">
    <location>
        <begin position="235"/>
        <end position="344"/>
    </location>
</feature>
<feature type="transmembrane region" description="Helical" evidence="2">
    <location>
        <begin position="178"/>
        <end position="200"/>
    </location>
</feature>
<keyword evidence="2" id="KW-0812">Transmembrane</keyword>
<evidence type="ECO:0000313" key="3">
    <source>
        <dbReference type="EMBL" id="QHU19244.1"/>
    </source>
</evidence>
<dbReference type="EMBL" id="MN740946">
    <property type="protein sequence ID" value="QHU19244.1"/>
    <property type="molecule type" value="Genomic_DNA"/>
</dbReference>
<protein>
    <submittedName>
        <fullName evidence="3">Uncharacterized protein</fullName>
    </submittedName>
</protein>
<accession>A0A6C0KS44</accession>
<feature type="transmembrane region" description="Helical" evidence="2">
    <location>
        <begin position="152"/>
        <end position="172"/>
    </location>
</feature>
<keyword evidence="2" id="KW-1133">Transmembrane helix</keyword>